<gene>
    <name evidence="2" type="primary">Ccdc152</name>
    <name evidence="2" type="ORF">GTO92_0015789</name>
</gene>
<dbReference type="PANTHER" id="PTHR35253">
    <property type="entry name" value="COILED-COIL DOMAIN-CONTAINING PROTEIN 152"/>
    <property type="match status" value="1"/>
</dbReference>
<keyword evidence="1" id="KW-0175">Coiled coil</keyword>
<proteinExistence type="predicted"/>
<protein>
    <submittedName>
        <fullName evidence="2">CC152 protein</fullName>
    </submittedName>
</protein>
<evidence type="ECO:0000256" key="1">
    <source>
        <dbReference type="SAM" id="Coils"/>
    </source>
</evidence>
<feature type="coiled-coil region" evidence="1">
    <location>
        <begin position="75"/>
        <end position="178"/>
    </location>
</feature>
<dbReference type="Proteomes" id="UP001166052">
    <property type="component" value="Unassembled WGS sequence"/>
</dbReference>
<dbReference type="EMBL" id="JAAWVN010002354">
    <property type="protein sequence ID" value="MBN3289385.1"/>
    <property type="molecule type" value="Genomic_DNA"/>
</dbReference>
<feature type="non-terminal residue" evidence="2">
    <location>
        <position position="249"/>
    </location>
</feature>
<keyword evidence="3" id="KW-1185">Reference proteome</keyword>
<sequence>MKKANSIHLDKLIEDFNMLEKKALELEGKNNLLDIKLEETSNLLKFGQNKELSLKNECASLQATVKVLQDIIQSQLDFRDENEQLRKQIQNFEMQKRSSEQEYRNKEEQLQINLMVILKDHETKLEEVQNDMKEKYETIMSELKGIIKEKEEKIEQLEKQLKNQERQKQSDIVKLQMEFSAKFARIQSTSVKAHHQDPPIAQQNIFQRKLQFLQEEKNKEIEILCQKIKELEDQHCSSNNHYQKRKMFK</sequence>
<feature type="non-terminal residue" evidence="2">
    <location>
        <position position="1"/>
    </location>
</feature>
<dbReference type="InterPro" id="IPR038827">
    <property type="entry name" value="CCDC152"/>
</dbReference>
<evidence type="ECO:0000313" key="2">
    <source>
        <dbReference type="EMBL" id="MBN3289385.1"/>
    </source>
</evidence>
<name>A0ABS2YRJ6_POLSE</name>
<organism evidence="2 3">
    <name type="scientific">Polypterus senegalus</name>
    <name type="common">Senegal bichir</name>
    <dbReference type="NCBI Taxonomy" id="55291"/>
    <lineage>
        <taxon>Eukaryota</taxon>
        <taxon>Metazoa</taxon>
        <taxon>Chordata</taxon>
        <taxon>Craniata</taxon>
        <taxon>Vertebrata</taxon>
        <taxon>Euteleostomi</taxon>
        <taxon>Actinopterygii</taxon>
        <taxon>Polypteriformes</taxon>
        <taxon>Polypteridae</taxon>
        <taxon>Polypterus</taxon>
    </lineage>
</organism>
<reference evidence="2" key="1">
    <citation type="journal article" date="2021" name="Cell">
        <title>Tracing the genetic footprints of vertebrate landing in non-teleost ray-finned fishes.</title>
        <authorList>
            <person name="Bi X."/>
            <person name="Wang K."/>
            <person name="Yang L."/>
            <person name="Pan H."/>
            <person name="Jiang H."/>
            <person name="Wei Q."/>
            <person name="Fang M."/>
            <person name="Yu H."/>
            <person name="Zhu C."/>
            <person name="Cai Y."/>
            <person name="He Y."/>
            <person name="Gan X."/>
            <person name="Zeng H."/>
            <person name="Yu D."/>
            <person name="Zhu Y."/>
            <person name="Jiang H."/>
            <person name="Qiu Q."/>
            <person name="Yang H."/>
            <person name="Zhang Y.E."/>
            <person name="Wang W."/>
            <person name="Zhu M."/>
            <person name="He S."/>
            <person name="Zhang G."/>
        </authorList>
    </citation>
    <scope>NUCLEOTIDE SEQUENCE</scope>
    <source>
        <strain evidence="2">Bchr_001</strain>
    </source>
</reference>
<accession>A0ABS2YRJ6</accession>
<evidence type="ECO:0000313" key="3">
    <source>
        <dbReference type="Proteomes" id="UP001166052"/>
    </source>
</evidence>
<comment type="caution">
    <text evidence="2">The sequence shown here is derived from an EMBL/GenBank/DDBJ whole genome shotgun (WGS) entry which is preliminary data.</text>
</comment>
<dbReference type="PANTHER" id="PTHR35253:SF1">
    <property type="entry name" value="COILED-COIL DOMAIN-CONTAINING PROTEIN 152"/>
    <property type="match status" value="1"/>
</dbReference>